<name>A0AAF3ENT8_9BILA</name>
<evidence type="ECO:0000256" key="4">
    <source>
        <dbReference type="ARBA" id="ARBA00023136"/>
    </source>
</evidence>
<evidence type="ECO:0000256" key="1">
    <source>
        <dbReference type="ARBA" id="ARBA00004370"/>
    </source>
</evidence>
<dbReference type="InterPro" id="IPR019430">
    <property type="entry name" value="7TM_GPCR_serpentine_rcpt_Srx"/>
</dbReference>
<feature type="domain" description="G-protein coupled receptors family 1 profile" evidence="7">
    <location>
        <begin position="22"/>
        <end position="288"/>
    </location>
</feature>
<dbReference type="GO" id="GO:0016020">
    <property type="term" value="C:membrane"/>
    <property type="evidence" value="ECO:0007669"/>
    <property type="project" value="UniProtKB-SubCell"/>
</dbReference>
<keyword evidence="3 6" id="KW-1133">Transmembrane helix</keyword>
<feature type="compositionally biased region" description="Basic and acidic residues" evidence="5">
    <location>
        <begin position="387"/>
        <end position="400"/>
    </location>
</feature>
<feature type="compositionally biased region" description="Polar residues" evidence="5">
    <location>
        <begin position="360"/>
        <end position="372"/>
    </location>
</feature>
<evidence type="ECO:0000259" key="7">
    <source>
        <dbReference type="PROSITE" id="PS50262"/>
    </source>
</evidence>
<evidence type="ECO:0000256" key="5">
    <source>
        <dbReference type="SAM" id="MobiDB-lite"/>
    </source>
</evidence>
<dbReference type="WBParaSite" id="MBELARI_LOCUS15728">
    <property type="protein sequence ID" value="MBELARI_LOCUS15728"/>
    <property type="gene ID" value="MBELARI_LOCUS15728"/>
</dbReference>
<comment type="subcellular location">
    <subcellularLocation>
        <location evidence="1">Membrane</location>
    </subcellularLocation>
</comment>
<dbReference type="PRINTS" id="PR00237">
    <property type="entry name" value="GPCRRHODOPSN"/>
</dbReference>
<dbReference type="PANTHER" id="PTHR22718:SF11">
    <property type="entry name" value="7TM GPCR SERPENTINE RECEPTOR CLASS X (SRX) DOMAIN-CONTAINING PROTEIN"/>
    <property type="match status" value="1"/>
</dbReference>
<organism evidence="8 9">
    <name type="scientific">Mesorhabditis belari</name>
    <dbReference type="NCBI Taxonomy" id="2138241"/>
    <lineage>
        <taxon>Eukaryota</taxon>
        <taxon>Metazoa</taxon>
        <taxon>Ecdysozoa</taxon>
        <taxon>Nematoda</taxon>
        <taxon>Chromadorea</taxon>
        <taxon>Rhabditida</taxon>
        <taxon>Rhabditina</taxon>
        <taxon>Rhabditomorpha</taxon>
        <taxon>Rhabditoidea</taxon>
        <taxon>Rhabditidae</taxon>
        <taxon>Mesorhabditinae</taxon>
        <taxon>Mesorhabditis</taxon>
    </lineage>
</organism>
<feature type="transmembrane region" description="Helical" evidence="6">
    <location>
        <begin position="6"/>
        <end position="30"/>
    </location>
</feature>
<dbReference type="AlphaFoldDB" id="A0AAF3ENT8"/>
<evidence type="ECO:0000256" key="6">
    <source>
        <dbReference type="SAM" id="Phobius"/>
    </source>
</evidence>
<dbReference type="Pfam" id="PF10328">
    <property type="entry name" value="7TM_GPCR_Srx"/>
    <property type="match status" value="1"/>
</dbReference>
<sequence>MPNESVWVSLAYMSLGVFGFVCNALVVAMISTVPAYHKSAYILMANIAVADAVQSLIVGCYTGFVLVTQAITMKHRELTGNSTLISETESMVGNRFICVLTITAWFVMIYTYGVLGVNRCVSTCFYKTKLRKFNRLRWTQYMMVVVWVVSIAGGIAASFPEPIIVVQLHIWTMRFVNFSTRSQAFILFNIVVNAASICLQWVCSIFVLCTVRSISKRISNHSISSAKVRRSQKQARLSFQFFYPSVVCTLSSIMFFSMPLYAHLMTRWHFLISHLVWLINHLCNPIIYAYFNGRMRETMSLWLRCEHDNGNSVVEKGKNQTTYGQSCGTDGRKSTRDQTITLLNSSSAKKFSLPSLRIHNATTRGTPRSNKAPSLDVGNVSTTPFPIHEEPQEKARKLTF</sequence>
<dbReference type="SUPFAM" id="SSF81321">
    <property type="entry name" value="Family A G protein-coupled receptor-like"/>
    <property type="match status" value="1"/>
</dbReference>
<feature type="transmembrane region" description="Helical" evidence="6">
    <location>
        <begin position="268"/>
        <end position="291"/>
    </location>
</feature>
<dbReference type="GO" id="GO:0004930">
    <property type="term" value="F:G protein-coupled receptor activity"/>
    <property type="evidence" value="ECO:0007669"/>
    <property type="project" value="InterPro"/>
</dbReference>
<evidence type="ECO:0000256" key="3">
    <source>
        <dbReference type="ARBA" id="ARBA00022989"/>
    </source>
</evidence>
<keyword evidence="8" id="KW-1185">Reference proteome</keyword>
<dbReference type="Gene3D" id="1.20.1070.10">
    <property type="entry name" value="Rhodopsin 7-helix transmembrane proteins"/>
    <property type="match status" value="1"/>
</dbReference>
<feature type="transmembrane region" description="Helical" evidence="6">
    <location>
        <begin position="42"/>
        <end position="72"/>
    </location>
</feature>
<reference evidence="9" key="1">
    <citation type="submission" date="2024-02" db="UniProtKB">
        <authorList>
            <consortium name="WormBaseParasite"/>
        </authorList>
    </citation>
    <scope>IDENTIFICATION</scope>
</reference>
<feature type="region of interest" description="Disordered" evidence="5">
    <location>
        <begin position="359"/>
        <end position="400"/>
    </location>
</feature>
<keyword evidence="2 6" id="KW-0812">Transmembrane</keyword>
<proteinExistence type="predicted"/>
<evidence type="ECO:0000313" key="8">
    <source>
        <dbReference type="Proteomes" id="UP000887575"/>
    </source>
</evidence>
<feature type="transmembrane region" description="Helical" evidence="6">
    <location>
        <begin position="241"/>
        <end position="262"/>
    </location>
</feature>
<dbReference type="PROSITE" id="PS50262">
    <property type="entry name" value="G_PROTEIN_RECEP_F1_2"/>
    <property type="match status" value="1"/>
</dbReference>
<dbReference type="PANTHER" id="PTHR22718">
    <property type="entry name" value="SERPENTINE RECEPTOR, CLASS X"/>
    <property type="match status" value="1"/>
</dbReference>
<feature type="transmembrane region" description="Helical" evidence="6">
    <location>
        <begin position="184"/>
        <end position="209"/>
    </location>
</feature>
<feature type="transmembrane region" description="Helical" evidence="6">
    <location>
        <begin position="92"/>
        <end position="117"/>
    </location>
</feature>
<keyword evidence="4 6" id="KW-0472">Membrane</keyword>
<feature type="transmembrane region" description="Helical" evidence="6">
    <location>
        <begin position="138"/>
        <end position="159"/>
    </location>
</feature>
<dbReference type="Proteomes" id="UP000887575">
    <property type="component" value="Unassembled WGS sequence"/>
</dbReference>
<dbReference type="InterPro" id="IPR017452">
    <property type="entry name" value="GPCR_Rhodpsn_7TM"/>
</dbReference>
<dbReference type="InterPro" id="IPR000276">
    <property type="entry name" value="GPCR_Rhodpsn"/>
</dbReference>
<evidence type="ECO:0000313" key="9">
    <source>
        <dbReference type="WBParaSite" id="MBELARI_LOCUS15728"/>
    </source>
</evidence>
<accession>A0AAF3ENT8</accession>
<dbReference type="CDD" id="cd00637">
    <property type="entry name" value="7tm_classA_rhodopsin-like"/>
    <property type="match status" value="1"/>
</dbReference>
<evidence type="ECO:0000256" key="2">
    <source>
        <dbReference type="ARBA" id="ARBA00022692"/>
    </source>
</evidence>
<protein>
    <submittedName>
        <fullName evidence="9">G-protein coupled receptors family 1 profile domain-containing protein</fullName>
    </submittedName>
</protein>